<keyword evidence="10" id="KW-0653">Protein transport</keyword>
<evidence type="ECO:0000256" key="12">
    <source>
        <dbReference type="ARBA" id="ARBA00023006"/>
    </source>
</evidence>
<comment type="subcellular location">
    <subcellularLocation>
        <location evidence="2">Cytoplasmic vesicle membrane</location>
        <topology evidence="2">Single-pass type I membrane protein</topology>
    </subcellularLocation>
    <subcellularLocation>
        <location evidence="4">Golgi apparatus membrane</location>
        <topology evidence="4">Single-pass type I membrane protein</topology>
    </subcellularLocation>
    <subcellularLocation>
        <location evidence="1">Mitochondrion membrane</location>
        <topology evidence="1">Single-pass membrane protein</topology>
    </subcellularLocation>
    <subcellularLocation>
        <location evidence="3">Preautophagosomal structure membrane</location>
        <topology evidence="3">Single-pass type I membrane protein</topology>
    </subcellularLocation>
</comment>
<keyword evidence="11 19" id="KW-1133">Transmembrane helix</keyword>
<dbReference type="PANTHER" id="PTHR15071">
    <property type="entry name" value="MANNOSE-6-PHOSPHATE RECEPTOR FAMILY MEMBER"/>
    <property type="match status" value="1"/>
</dbReference>
<feature type="signal peptide" evidence="20">
    <location>
        <begin position="1"/>
        <end position="22"/>
    </location>
</feature>
<dbReference type="EMBL" id="KV417480">
    <property type="protein sequence ID" value="KZP34625.1"/>
    <property type="molecule type" value="Genomic_DNA"/>
</dbReference>
<dbReference type="InterPro" id="IPR044865">
    <property type="entry name" value="MRH_dom"/>
</dbReference>
<evidence type="ECO:0000256" key="2">
    <source>
        <dbReference type="ARBA" id="ARBA00004358"/>
    </source>
</evidence>
<gene>
    <name evidence="22" type="ORF">FIBSPDRAFT_810007</name>
</gene>
<dbReference type="PANTHER" id="PTHR15071:SF13">
    <property type="entry name" value="AUTOPHAGY-RELATED PROTEIN 27"/>
    <property type="match status" value="1"/>
</dbReference>
<keyword evidence="8 19" id="KW-0812">Transmembrane</keyword>
<dbReference type="Proteomes" id="UP000076532">
    <property type="component" value="Unassembled WGS sequence"/>
</dbReference>
<comment type="similarity">
    <text evidence="5">Belongs to the ATG27 family.</text>
</comment>
<evidence type="ECO:0000256" key="16">
    <source>
        <dbReference type="ARBA" id="ARBA00023157"/>
    </source>
</evidence>
<keyword evidence="13" id="KW-0333">Golgi apparatus</keyword>
<evidence type="ECO:0000256" key="1">
    <source>
        <dbReference type="ARBA" id="ARBA00004304"/>
    </source>
</evidence>
<dbReference type="GO" id="GO:0015031">
    <property type="term" value="P:protein transport"/>
    <property type="evidence" value="ECO:0007669"/>
    <property type="project" value="UniProtKB-KW"/>
</dbReference>
<evidence type="ECO:0000313" key="23">
    <source>
        <dbReference type="Proteomes" id="UP000076532"/>
    </source>
</evidence>
<evidence type="ECO:0000256" key="15">
    <source>
        <dbReference type="ARBA" id="ARBA00023136"/>
    </source>
</evidence>
<protein>
    <recommendedName>
        <fullName evidence="6">Autophagy-related protein 27</fullName>
    </recommendedName>
</protein>
<evidence type="ECO:0000256" key="7">
    <source>
        <dbReference type="ARBA" id="ARBA00022448"/>
    </source>
</evidence>
<dbReference type="GO" id="GO:0031966">
    <property type="term" value="C:mitochondrial membrane"/>
    <property type="evidence" value="ECO:0007669"/>
    <property type="project" value="UniProtKB-SubCell"/>
</dbReference>
<evidence type="ECO:0000256" key="20">
    <source>
        <dbReference type="SAM" id="SignalP"/>
    </source>
</evidence>
<dbReference type="AlphaFoldDB" id="A0A166XBV9"/>
<evidence type="ECO:0000256" key="17">
    <source>
        <dbReference type="ARBA" id="ARBA00023329"/>
    </source>
</evidence>
<dbReference type="GO" id="GO:0000139">
    <property type="term" value="C:Golgi membrane"/>
    <property type="evidence" value="ECO:0007669"/>
    <property type="project" value="UniProtKB-SubCell"/>
</dbReference>
<keyword evidence="9 20" id="KW-0732">Signal</keyword>
<feature type="domain" description="MRH" evidence="21">
    <location>
        <begin position="27"/>
        <end position="189"/>
    </location>
</feature>
<name>A0A166XBV9_9AGAM</name>
<evidence type="ECO:0000256" key="14">
    <source>
        <dbReference type="ARBA" id="ARBA00023128"/>
    </source>
</evidence>
<dbReference type="GO" id="GO:0034045">
    <property type="term" value="C:phagophore assembly site membrane"/>
    <property type="evidence" value="ECO:0007669"/>
    <property type="project" value="UniProtKB-SubCell"/>
</dbReference>
<reference evidence="22 23" key="1">
    <citation type="journal article" date="2016" name="Mol. Biol. Evol.">
        <title>Comparative Genomics of Early-Diverging Mushroom-Forming Fungi Provides Insights into the Origins of Lignocellulose Decay Capabilities.</title>
        <authorList>
            <person name="Nagy L.G."/>
            <person name="Riley R."/>
            <person name="Tritt A."/>
            <person name="Adam C."/>
            <person name="Daum C."/>
            <person name="Floudas D."/>
            <person name="Sun H."/>
            <person name="Yadav J.S."/>
            <person name="Pangilinan J."/>
            <person name="Larsson K.H."/>
            <person name="Matsuura K."/>
            <person name="Barry K."/>
            <person name="Labutti K."/>
            <person name="Kuo R."/>
            <person name="Ohm R.A."/>
            <person name="Bhattacharya S.S."/>
            <person name="Shirouzu T."/>
            <person name="Yoshinaga Y."/>
            <person name="Martin F.M."/>
            <person name="Grigoriev I.V."/>
            <person name="Hibbett D.S."/>
        </authorList>
    </citation>
    <scope>NUCLEOTIDE SEQUENCE [LARGE SCALE GENOMIC DNA]</scope>
    <source>
        <strain evidence="22 23">CBS 109695</strain>
    </source>
</reference>
<feature type="transmembrane region" description="Helical" evidence="19">
    <location>
        <begin position="211"/>
        <end position="232"/>
    </location>
</feature>
<dbReference type="Pfam" id="PF09451">
    <property type="entry name" value="ATG27"/>
    <property type="match status" value="1"/>
</dbReference>
<evidence type="ECO:0000256" key="19">
    <source>
        <dbReference type="SAM" id="Phobius"/>
    </source>
</evidence>
<dbReference type="SUPFAM" id="SSF50911">
    <property type="entry name" value="Mannose 6-phosphate receptor domain"/>
    <property type="match status" value="1"/>
</dbReference>
<keyword evidence="16" id="KW-1015">Disulfide bond</keyword>
<evidence type="ECO:0000256" key="18">
    <source>
        <dbReference type="SAM" id="MobiDB-lite"/>
    </source>
</evidence>
<keyword evidence="14" id="KW-0496">Mitochondrion</keyword>
<organism evidence="22 23">
    <name type="scientific">Athelia psychrophila</name>
    <dbReference type="NCBI Taxonomy" id="1759441"/>
    <lineage>
        <taxon>Eukaryota</taxon>
        <taxon>Fungi</taxon>
        <taxon>Dikarya</taxon>
        <taxon>Basidiomycota</taxon>
        <taxon>Agaricomycotina</taxon>
        <taxon>Agaricomycetes</taxon>
        <taxon>Agaricomycetidae</taxon>
        <taxon>Atheliales</taxon>
        <taxon>Atheliaceae</taxon>
        <taxon>Athelia</taxon>
    </lineage>
</organism>
<evidence type="ECO:0000256" key="9">
    <source>
        <dbReference type="ARBA" id="ARBA00022729"/>
    </source>
</evidence>
<evidence type="ECO:0000256" key="13">
    <source>
        <dbReference type="ARBA" id="ARBA00023034"/>
    </source>
</evidence>
<evidence type="ECO:0000313" key="22">
    <source>
        <dbReference type="EMBL" id="KZP34625.1"/>
    </source>
</evidence>
<feature type="region of interest" description="Disordered" evidence="18">
    <location>
        <begin position="185"/>
        <end position="204"/>
    </location>
</feature>
<keyword evidence="17" id="KW-0968">Cytoplasmic vesicle</keyword>
<dbReference type="OrthoDB" id="29460at2759"/>
<dbReference type="Gene3D" id="2.70.130.10">
    <property type="entry name" value="Mannose-6-phosphate receptor binding domain"/>
    <property type="match status" value="1"/>
</dbReference>
<dbReference type="InterPro" id="IPR009011">
    <property type="entry name" value="Man6P_isomerase_rcpt-bd_dom_sf"/>
</dbReference>
<evidence type="ECO:0000259" key="21">
    <source>
        <dbReference type="PROSITE" id="PS51914"/>
    </source>
</evidence>
<dbReference type="GO" id="GO:0006914">
    <property type="term" value="P:autophagy"/>
    <property type="evidence" value="ECO:0007669"/>
    <property type="project" value="UniProtKB-KW"/>
</dbReference>
<feature type="chain" id="PRO_5007882259" description="Autophagy-related protein 27" evidence="20">
    <location>
        <begin position="23"/>
        <end position="283"/>
    </location>
</feature>
<proteinExistence type="inferred from homology"/>
<evidence type="ECO:0000256" key="8">
    <source>
        <dbReference type="ARBA" id="ARBA00022692"/>
    </source>
</evidence>
<evidence type="ECO:0000256" key="3">
    <source>
        <dbReference type="ARBA" id="ARBA00004472"/>
    </source>
</evidence>
<keyword evidence="23" id="KW-1185">Reference proteome</keyword>
<evidence type="ECO:0000256" key="4">
    <source>
        <dbReference type="ARBA" id="ARBA00004614"/>
    </source>
</evidence>
<accession>A0A166XBV9</accession>
<dbReference type="STRING" id="436010.A0A166XBV9"/>
<keyword evidence="12" id="KW-0072">Autophagy</keyword>
<dbReference type="GO" id="GO:0030659">
    <property type="term" value="C:cytoplasmic vesicle membrane"/>
    <property type="evidence" value="ECO:0007669"/>
    <property type="project" value="UniProtKB-SubCell"/>
</dbReference>
<evidence type="ECO:0000256" key="6">
    <source>
        <dbReference type="ARBA" id="ARBA00013776"/>
    </source>
</evidence>
<evidence type="ECO:0000256" key="5">
    <source>
        <dbReference type="ARBA" id="ARBA00005363"/>
    </source>
</evidence>
<evidence type="ECO:0000256" key="11">
    <source>
        <dbReference type="ARBA" id="ARBA00022989"/>
    </source>
</evidence>
<keyword evidence="15 19" id="KW-0472">Membrane</keyword>
<sequence length="283" mass="30648">MILRPLQLPVTLLFLLPSLIAAQDNPFDCQNRLAIQSLSFDLSKLAGEHSISRTRETPPSTVVDEVRFNVCSDLKALEGVSEHDQCPTGTRACLTQTNKKGSENDRIVSVIPVAQSSVLQPESAALSSSEGFKLTFHASSYPASADSQTQSFELNVLCAHDSDAAEPVVTSYDGRVVSVEWKSTAGCSSNSNEDAEKPPSNDDTSGQGSGIGWFFLALFLAFLAYFGLGAYYNYSTYGATGVDLIPHRDFWQEVPHMARDVVSHLCSSVRPQQKSSRGGYIAV</sequence>
<dbReference type="InterPro" id="IPR018939">
    <property type="entry name" value="Autophagy-rel_prot_27"/>
</dbReference>
<keyword evidence="7" id="KW-0813">Transport</keyword>
<dbReference type="PROSITE" id="PS51914">
    <property type="entry name" value="MRH"/>
    <property type="match status" value="1"/>
</dbReference>
<evidence type="ECO:0000256" key="10">
    <source>
        <dbReference type="ARBA" id="ARBA00022927"/>
    </source>
</evidence>